<feature type="domain" description="2,6-dihydroxypyridine 3-monooxygenase substrate binding" evidence="5">
    <location>
        <begin position="181"/>
        <end position="311"/>
    </location>
</feature>
<dbReference type="Pfam" id="PF01494">
    <property type="entry name" value="FAD_binding_3"/>
    <property type="match status" value="1"/>
</dbReference>
<dbReference type="GO" id="GO:0071949">
    <property type="term" value="F:FAD binding"/>
    <property type="evidence" value="ECO:0007669"/>
    <property type="project" value="InterPro"/>
</dbReference>
<proteinExistence type="predicted"/>
<keyword evidence="1" id="KW-0285">Flavoprotein</keyword>
<evidence type="ECO:0000259" key="5">
    <source>
        <dbReference type="Pfam" id="PF22607"/>
    </source>
</evidence>
<evidence type="ECO:0000313" key="6">
    <source>
        <dbReference type="EMBL" id="KAF1949997.1"/>
    </source>
</evidence>
<organism evidence="6 7">
    <name type="scientific">Byssothecium circinans</name>
    <dbReference type="NCBI Taxonomy" id="147558"/>
    <lineage>
        <taxon>Eukaryota</taxon>
        <taxon>Fungi</taxon>
        <taxon>Dikarya</taxon>
        <taxon>Ascomycota</taxon>
        <taxon>Pezizomycotina</taxon>
        <taxon>Dothideomycetes</taxon>
        <taxon>Pleosporomycetidae</taxon>
        <taxon>Pleosporales</taxon>
        <taxon>Massarineae</taxon>
        <taxon>Massarinaceae</taxon>
        <taxon>Byssothecium</taxon>
    </lineage>
</organism>
<accession>A0A6A5TM24</accession>
<sequence>MASSVIDAVVVGGSIAGLMHGVVLKALGRRVIILESRKPQELKAQAAGLSLGPEAQELLRAYVPSENEFAIDNPATQILSAEGVVLREIPPSISVVTSSWNVVFEKLKTKFEEVGSGADGSVYETGARVADIKDKGDSVVVIYQREGRDATETIQAKLVIAADGFRSIIRTALLPETQPKYAGYLAWRGCVPESMTPDPMKGVLDGKLVMSMLEGSYILSYLNPGLGGSIALGERLLDWCWYDACEEDSAELDEIMTDSFGHRHNHTVPRGALSDKAWERQLKRAEEILPSFLLDIVRSADGPFSFVTAISSFDSSKASFYGGKVLLVGEAFTQFRPHLGLGSNLGAFQALALARMLNGEMDSRKWEDTVTAYAQEIALRSSATGHFGMTGKWPEGYIPPYLRK</sequence>
<dbReference type="PRINTS" id="PR00420">
    <property type="entry name" value="RNGMNOXGNASE"/>
</dbReference>
<dbReference type="PANTHER" id="PTHR47469:SF2">
    <property type="entry name" value="OS06G0597600 PROTEIN"/>
    <property type="match status" value="1"/>
</dbReference>
<gene>
    <name evidence="6" type="ORF">CC80DRAFT_598434</name>
</gene>
<evidence type="ECO:0000256" key="2">
    <source>
        <dbReference type="ARBA" id="ARBA00022827"/>
    </source>
</evidence>
<evidence type="ECO:0000259" key="4">
    <source>
        <dbReference type="Pfam" id="PF01494"/>
    </source>
</evidence>
<dbReference type="AlphaFoldDB" id="A0A6A5TM24"/>
<dbReference type="Gene3D" id="3.50.50.60">
    <property type="entry name" value="FAD/NAD(P)-binding domain"/>
    <property type="match status" value="1"/>
</dbReference>
<evidence type="ECO:0000256" key="1">
    <source>
        <dbReference type="ARBA" id="ARBA00022630"/>
    </source>
</evidence>
<dbReference type="InterPro" id="IPR036188">
    <property type="entry name" value="FAD/NAD-bd_sf"/>
</dbReference>
<keyword evidence="3" id="KW-0560">Oxidoreductase</keyword>
<dbReference type="SUPFAM" id="SSF51905">
    <property type="entry name" value="FAD/NAD(P)-binding domain"/>
    <property type="match status" value="1"/>
</dbReference>
<dbReference type="Proteomes" id="UP000800035">
    <property type="component" value="Unassembled WGS sequence"/>
</dbReference>
<protein>
    <submittedName>
        <fullName evidence="6">FAD/NAD(P)-binding domain-containing protein</fullName>
    </submittedName>
</protein>
<name>A0A6A5TM24_9PLEO</name>
<dbReference type="OrthoDB" id="16820at2759"/>
<dbReference type="InterPro" id="IPR053212">
    <property type="entry name" value="DHP_3-monooxygenase"/>
</dbReference>
<dbReference type="Gene3D" id="3.30.9.60">
    <property type="match status" value="1"/>
</dbReference>
<dbReference type="Pfam" id="PF22607">
    <property type="entry name" value="FAD_binding-like"/>
    <property type="match status" value="1"/>
</dbReference>
<evidence type="ECO:0000313" key="7">
    <source>
        <dbReference type="Proteomes" id="UP000800035"/>
    </source>
</evidence>
<evidence type="ECO:0000256" key="3">
    <source>
        <dbReference type="ARBA" id="ARBA00023002"/>
    </source>
</evidence>
<dbReference type="InterPro" id="IPR054707">
    <property type="entry name" value="DhpH_subs-bd"/>
</dbReference>
<dbReference type="GO" id="GO:0016491">
    <property type="term" value="F:oxidoreductase activity"/>
    <property type="evidence" value="ECO:0007669"/>
    <property type="project" value="UniProtKB-KW"/>
</dbReference>
<feature type="domain" description="FAD-binding" evidence="4">
    <location>
        <begin position="124"/>
        <end position="174"/>
    </location>
</feature>
<dbReference type="InterPro" id="IPR002938">
    <property type="entry name" value="FAD-bd"/>
</dbReference>
<reference evidence="6" key="1">
    <citation type="journal article" date="2020" name="Stud. Mycol.">
        <title>101 Dothideomycetes genomes: a test case for predicting lifestyles and emergence of pathogens.</title>
        <authorList>
            <person name="Haridas S."/>
            <person name="Albert R."/>
            <person name="Binder M."/>
            <person name="Bloem J."/>
            <person name="Labutti K."/>
            <person name="Salamov A."/>
            <person name="Andreopoulos B."/>
            <person name="Baker S."/>
            <person name="Barry K."/>
            <person name="Bills G."/>
            <person name="Bluhm B."/>
            <person name="Cannon C."/>
            <person name="Castanera R."/>
            <person name="Culley D."/>
            <person name="Daum C."/>
            <person name="Ezra D."/>
            <person name="Gonzalez J."/>
            <person name="Henrissat B."/>
            <person name="Kuo A."/>
            <person name="Liang C."/>
            <person name="Lipzen A."/>
            <person name="Lutzoni F."/>
            <person name="Magnuson J."/>
            <person name="Mondo S."/>
            <person name="Nolan M."/>
            <person name="Ohm R."/>
            <person name="Pangilinan J."/>
            <person name="Park H.-J."/>
            <person name="Ramirez L."/>
            <person name="Alfaro M."/>
            <person name="Sun H."/>
            <person name="Tritt A."/>
            <person name="Yoshinaga Y."/>
            <person name="Zwiers L.-H."/>
            <person name="Turgeon B."/>
            <person name="Goodwin S."/>
            <person name="Spatafora J."/>
            <person name="Crous P."/>
            <person name="Grigoriev I."/>
        </authorList>
    </citation>
    <scope>NUCLEOTIDE SEQUENCE</scope>
    <source>
        <strain evidence="6">CBS 675.92</strain>
    </source>
</reference>
<keyword evidence="7" id="KW-1185">Reference proteome</keyword>
<dbReference type="PANTHER" id="PTHR47469">
    <property type="entry name" value="MONOOXYGENASE-LIKE"/>
    <property type="match status" value="1"/>
</dbReference>
<keyword evidence="2" id="KW-0274">FAD</keyword>
<dbReference type="EMBL" id="ML977029">
    <property type="protein sequence ID" value="KAF1949997.1"/>
    <property type="molecule type" value="Genomic_DNA"/>
</dbReference>
<dbReference type="SUPFAM" id="SSF54373">
    <property type="entry name" value="FAD-linked reductases, C-terminal domain"/>
    <property type="match status" value="1"/>
</dbReference>